<reference evidence="3" key="1">
    <citation type="journal article" date="2013" name="Stand. Genomic Sci.">
        <title>Complete genome sequence of the halophilic bacterium Spirochaeta africana type strain (Z-7692(T)) from the alkaline Lake Magadi in the East African Rift.</title>
        <authorList>
            <person name="Liolos K."/>
            <person name="Abt B."/>
            <person name="Scheuner C."/>
            <person name="Teshima H."/>
            <person name="Held B."/>
            <person name="Lapidus A."/>
            <person name="Nolan M."/>
            <person name="Lucas S."/>
            <person name="Deshpande S."/>
            <person name="Cheng J.F."/>
            <person name="Tapia R."/>
            <person name="Goodwin L.A."/>
            <person name="Pitluck S."/>
            <person name="Pagani I."/>
            <person name="Ivanova N."/>
            <person name="Mavromatis K."/>
            <person name="Mikhailova N."/>
            <person name="Huntemann M."/>
            <person name="Pati A."/>
            <person name="Chen A."/>
            <person name="Palaniappan K."/>
            <person name="Land M."/>
            <person name="Rohde M."/>
            <person name="Tindall B.J."/>
            <person name="Detter J.C."/>
            <person name="Goker M."/>
            <person name="Bristow J."/>
            <person name="Eisen J.A."/>
            <person name="Markowitz V."/>
            <person name="Hugenholtz P."/>
            <person name="Woyke T."/>
            <person name="Klenk H.P."/>
            <person name="Kyrpides N.C."/>
        </authorList>
    </citation>
    <scope>NUCLEOTIDE SEQUENCE</scope>
    <source>
        <strain evidence="3">ATCC 700263 / DSM 8902 / Z-7692</strain>
    </source>
</reference>
<organism evidence="2 3">
    <name type="scientific">Spirochaeta africana (strain ATCC 700263 / DSM 8902 / Z-7692)</name>
    <dbReference type="NCBI Taxonomy" id="889378"/>
    <lineage>
        <taxon>Bacteria</taxon>
        <taxon>Pseudomonadati</taxon>
        <taxon>Spirochaetota</taxon>
        <taxon>Spirochaetia</taxon>
        <taxon>Spirochaetales</taxon>
        <taxon>Spirochaetaceae</taxon>
        <taxon>Spirochaeta</taxon>
    </lineage>
</organism>
<dbReference type="AlphaFoldDB" id="H9UM31"/>
<dbReference type="KEGG" id="sfc:Spiaf_2544"/>
<dbReference type="HOGENOM" id="CLU_070080_0_0_12"/>
<protein>
    <recommendedName>
        <fullName evidence="1">TP-1001-like C-terminal domain-containing protein</fullName>
    </recommendedName>
</protein>
<dbReference type="Proteomes" id="UP000007383">
    <property type="component" value="Chromosome"/>
</dbReference>
<dbReference type="PATRIC" id="fig|889378.3.peg.2520"/>
<evidence type="ECO:0000313" key="3">
    <source>
        <dbReference type="Proteomes" id="UP000007383"/>
    </source>
</evidence>
<dbReference type="STRING" id="889378.Spiaf_2544"/>
<gene>
    <name evidence="2" type="ordered locus">Spiaf_2544</name>
</gene>
<feature type="domain" description="TP-1001-like C-terminal" evidence="1">
    <location>
        <begin position="97"/>
        <end position="294"/>
    </location>
</feature>
<evidence type="ECO:0000313" key="2">
    <source>
        <dbReference type="EMBL" id="AFG38574.1"/>
    </source>
</evidence>
<dbReference type="EMBL" id="CP003282">
    <property type="protein sequence ID" value="AFG38574.1"/>
    <property type="molecule type" value="Genomic_DNA"/>
</dbReference>
<keyword evidence="3" id="KW-1185">Reference proteome</keyword>
<dbReference type="Pfam" id="PF26342">
    <property type="entry name" value="TP_1001_2nd"/>
    <property type="match status" value="1"/>
</dbReference>
<evidence type="ECO:0000259" key="1">
    <source>
        <dbReference type="Pfam" id="PF26342"/>
    </source>
</evidence>
<name>H9UM31_SPIAZ</name>
<sequence>MFLTDGLRPPVVTTVRFTSATRIEISCDTPLQRAALRTDPPTVISDSGIEGDMAWFELAEEVAIGSRYALFAALQGRNGHSAQVMRWAYGYNPRPVDMILNEVIMRGSGNNPDCLEFLVRSGGNLGGTAWYLGTSAVHDAAYIFPAVEVAAGDYIILHVRPEGLPEEQDELGADLALSGGKQSHPQARDLWLPEAVGLPSNNGVLTLYSSPDGELLDALLYSNRSSASDTAYRGFGTTKMLGWVDSLAEQGGWIGEYELLRPEDAVSPEGSTGTRSVNRRYPPVVTRSRSDWHIVPTLGATMGSQNSNEIYEP</sequence>
<accession>H9UM31</accession>
<dbReference type="InterPro" id="IPR058683">
    <property type="entry name" value="TP_1001-like_C"/>
</dbReference>
<proteinExistence type="predicted"/>